<accession>A0A1B1BLS4</accession>
<evidence type="ECO:0000256" key="2">
    <source>
        <dbReference type="SAM" id="SignalP"/>
    </source>
</evidence>
<reference evidence="4 5" key="1">
    <citation type="submission" date="2016-06" db="EMBL/GenBank/DDBJ databases">
        <title>Genome sequencing of Cryobacterium arcticum PAMC 27867.</title>
        <authorList>
            <person name="Lee J."/>
            <person name="Kim O.-S."/>
        </authorList>
    </citation>
    <scope>NUCLEOTIDE SEQUENCE [LARGE SCALE GENOMIC DNA]</scope>
    <source>
        <strain evidence="4 5">PAMC 27867</strain>
    </source>
</reference>
<gene>
    <name evidence="4" type="ORF">PA27867_2677</name>
</gene>
<proteinExistence type="predicted"/>
<evidence type="ECO:0000256" key="1">
    <source>
        <dbReference type="SAM" id="MobiDB-lite"/>
    </source>
</evidence>
<feature type="compositionally biased region" description="Polar residues" evidence="1">
    <location>
        <begin position="111"/>
        <end position="120"/>
    </location>
</feature>
<dbReference type="Proteomes" id="UP000092582">
    <property type="component" value="Chromosome 1"/>
</dbReference>
<evidence type="ECO:0000313" key="4">
    <source>
        <dbReference type="EMBL" id="ANP73617.1"/>
    </source>
</evidence>
<sequence length="196" mass="19680" precursor="true">MKKKTIWITSAAVAAVLVAGGAGLAIADTFDSDAPLTGSTLDKASAAALDAVGSGTVTDTETTDDNTAQAFEVEVTLADGTDVDVALDKSFAVLWVDGLPTAGATAVPTDGSPSTGTDDNGGSDLAPLTEADRSSASEAALAAITPGTVGTVTEVERSDDFDHAYEVEITLDNGQDIDVELDADFAVVKIDDAPTA</sequence>
<dbReference type="RefSeq" id="WP_066597162.1">
    <property type="nucleotide sequence ID" value="NZ_CP016282.1"/>
</dbReference>
<organism evidence="4 5">
    <name type="scientific">Cryobacterium arcticum</name>
    <dbReference type="NCBI Taxonomy" id="670052"/>
    <lineage>
        <taxon>Bacteria</taxon>
        <taxon>Bacillati</taxon>
        <taxon>Actinomycetota</taxon>
        <taxon>Actinomycetes</taxon>
        <taxon>Micrococcales</taxon>
        <taxon>Microbacteriaceae</taxon>
        <taxon>Cryobacterium</taxon>
    </lineage>
</organism>
<dbReference type="EMBL" id="CP016282">
    <property type="protein sequence ID" value="ANP73617.1"/>
    <property type="molecule type" value="Genomic_DNA"/>
</dbReference>
<evidence type="ECO:0000313" key="5">
    <source>
        <dbReference type="Proteomes" id="UP000092582"/>
    </source>
</evidence>
<dbReference type="AlphaFoldDB" id="A0A1B1BLS4"/>
<dbReference type="Gene3D" id="3.30.505.20">
    <property type="match status" value="2"/>
</dbReference>
<keyword evidence="5" id="KW-1185">Reference proteome</keyword>
<feature type="signal peptide" evidence="2">
    <location>
        <begin position="1"/>
        <end position="27"/>
    </location>
</feature>
<keyword evidence="2" id="KW-0732">Signal</keyword>
<feature type="domain" description="PepSY" evidence="3">
    <location>
        <begin position="135"/>
        <end position="183"/>
    </location>
</feature>
<dbReference type="InterPro" id="IPR025711">
    <property type="entry name" value="PepSY"/>
</dbReference>
<protein>
    <recommendedName>
        <fullName evidence="3">PepSY domain-containing protein</fullName>
    </recommendedName>
</protein>
<feature type="chain" id="PRO_5008520002" description="PepSY domain-containing protein" evidence="2">
    <location>
        <begin position="28"/>
        <end position="196"/>
    </location>
</feature>
<name>A0A1B1BLS4_9MICO</name>
<feature type="region of interest" description="Disordered" evidence="1">
    <location>
        <begin position="103"/>
        <end position="137"/>
    </location>
</feature>
<evidence type="ECO:0000259" key="3">
    <source>
        <dbReference type="Pfam" id="PF03413"/>
    </source>
</evidence>
<dbReference type="Pfam" id="PF03413">
    <property type="entry name" value="PepSY"/>
    <property type="match status" value="1"/>
</dbReference>
<dbReference type="KEGG" id="cart:PA27867_2677"/>
<dbReference type="STRING" id="670052.PA27867_2677"/>